<name>A0A7J6HR42_CANSA</name>
<comment type="caution">
    <text evidence="1">The sequence shown here is derived from an EMBL/GenBank/DDBJ whole genome shotgun (WGS) entry which is preliminary data.</text>
</comment>
<accession>A0A7J6HR42</accession>
<dbReference type="AlphaFoldDB" id="A0A7J6HR42"/>
<sequence length="92" mass="10753">INDLIGDTIQISNKHEEVSIYFHLYLLYNRDVGNYWKNIMKDQAMPDVIIGLFHDQDQVQTYLSGSSKQDNLVKDFDIRPNVIIYHKQSHGS</sequence>
<evidence type="ECO:0000313" key="1">
    <source>
        <dbReference type="EMBL" id="KAF4397753.1"/>
    </source>
</evidence>
<gene>
    <name evidence="1" type="ORF">G4B88_025245</name>
</gene>
<dbReference type="EMBL" id="JAATIQ010000031">
    <property type="protein sequence ID" value="KAF4397753.1"/>
    <property type="molecule type" value="Genomic_DNA"/>
</dbReference>
<evidence type="ECO:0000313" key="2">
    <source>
        <dbReference type="Proteomes" id="UP000583929"/>
    </source>
</evidence>
<organism evidence="1 2">
    <name type="scientific">Cannabis sativa</name>
    <name type="common">Hemp</name>
    <name type="synonym">Marijuana</name>
    <dbReference type="NCBI Taxonomy" id="3483"/>
    <lineage>
        <taxon>Eukaryota</taxon>
        <taxon>Viridiplantae</taxon>
        <taxon>Streptophyta</taxon>
        <taxon>Embryophyta</taxon>
        <taxon>Tracheophyta</taxon>
        <taxon>Spermatophyta</taxon>
        <taxon>Magnoliopsida</taxon>
        <taxon>eudicotyledons</taxon>
        <taxon>Gunneridae</taxon>
        <taxon>Pentapetalae</taxon>
        <taxon>rosids</taxon>
        <taxon>fabids</taxon>
        <taxon>Rosales</taxon>
        <taxon>Cannabaceae</taxon>
        <taxon>Cannabis</taxon>
    </lineage>
</organism>
<proteinExistence type="predicted"/>
<keyword evidence="2" id="KW-1185">Reference proteome</keyword>
<reference evidence="1 2" key="1">
    <citation type="journal article" date="2020" name="bioRxiv">
        <title>Sequence and annotation of 42 cannabis genomes reveals extensive copy number variation in cannabinoid synthesis and pathogen resistance genes.</title>
        <authorList>
            <person name="Mckernan K.J."/>
            <person name="Helbert Y."/>
            <person name="Kane L.T."/>
            <person name="Ebling H."/>
            <person name="Zhang L."/>
            <person name="Liu B."/>
            <person name="Eaton Z."/>
            <person name="Mclaughlin S."/>
            <person name="Kingan S."/>
            <person name="Baybayan P."/>
            <person name="Concepcion G."/>
            <person name="Jordan M."/>
            <person name="Riva A."/>
            <person name="Barbazuk W."/>
            <person name="Harkins T."/>
        </authorList>
    </citation>
    <scope>NUCLEOTIDE SEQUENCE [LARGE SCALE GENOMIC DNA]</scope>
    <source>
        <strain evidence="2">cv. Jamaican Lion 4</strain>
        <tissue evidence="1">Leaf</tissue>
    </source>
</reference>
<dbReference type="Proteomes" id="UP000583929">
    <property type="component" value="Unassembled WGS sequence"/>
</dbReference>
<feature type="non-terminal residue" evidence="1">
    <location>
        <position position="92"/>
    </location>
</feature>
<dbReference type="InterPro" id="IPR024489">
    <property type="entry name" value="Organ_specific_prot"/>
</dbReference>
<dbReference type="Pfam" id="PF10950">
    <property type="entry name" value="Organ_specific"/>
    <property type="match status" value="1"/>
</dbReference>
<protein>
    <submittedName>
        <fullName evidence="1">Uncharacterized protein</fullName>
    </submittedName>
</protein>